<protein>
    <submittedName>
        <fullName evidence="2">Glycosyltransferase family 2 protein</fullName>
    </submittedName>
</protein>
<evidence type="ECO:0000313" key="2">
    <source>
        <dbReference type="EMBL" id="MBV6340271.1"/>
    </source>
</evidence>
<comment type="caution">
    <text evidence="2">The sequence shown here is derived from an EMBL/GenBank/DDBJ whole genome shotgun (WGS) entry which is preliminary data.</text>
</comment>
<proteinExistence type="predicted"/>
<gene>
    <name evidence="2" type="ORF">HWQ67_01605</name>
</gene>
<evidence type="ECO:0000259" key="1">
    <source>
        <dbReference type="Pfam" id="PF00535"/>
    </source>
</evidence>
<organism evidence="2 3">
    <name type="scientific">Candidatus Magnetobacterium casense</name>
    <dbReference type="NCBI Taxonomy" id="1455061"/>
    <lineage>
        <taxon>Bacteria</taxon>
        <taxon>Pseudomonadati</taxon>
        <taxon>Nitrospirota</taxon>
        <taxon>Thermodesulfovibrionia</taxon>
        <taxon>Thermodesulfovibrionales</taxon>
        <taxon>Candidatus Magnetobacteriaceae</taxon>
        <taxon>Candidatus Magnetobacterium</taxon>
    </lineage>
</organism>
<feature type="domain" description="Glycosyltransferase 2-like" evidence="1">
    <location>
        <begin position="112"/>
        <end position="153"/>
    </location>
</feature>
<dbReference type="Pfam" id="PF00535">
    <property type="entry name" value="Glycos_transf_2"/>
    <property type="match status" value="1"/>
</dbReference>
<dbReference type="Proteomes" id="UP001196980">
    <property type="component" value="Unassembled WGS sequence"/>
</dbReference>
<reference evidence="2 3" key="1">
    <citation type="journal article" date="2020" name="J Geophys Res Biogeosci">
        <title>Magnetotaxis as an Adaptation to Enable Bacterial Shuttling of Microbial Sulfur and Sulfur Cycling Across Aquatic Oxic#Anoxic Interfaces.</title>
        <authorList>
            <person name="Li J."/>
            <person name="Liu P."/>
            <person name="Wang J."/>
            <person name="Roberts A.P."/>
            <person name="Pan Y."/>
        </authorList>
    </citation>
    <scope>NUCLEOTIDE SEQUENCE [LARGE SCALE GENOMIC DNA]</scope>
    <source>
        <strain evidence="2 3">MYR-1_YQ</strain>
    </source>
</reference>
<dbReference type="InterPro" id="IPR001173">
    <property type="entry name" value="Glyco_trans_2-like"/>
</dbReference>
<sequence length="992" mass="114133">MKVLNYDRVVSGVSGRKAAHKRALEAAQSPGTTIIHKANQREEKPIVSIILLDWECREHYSSLYWLNRQDVERSQYELIWVELYNQVVPEVTAQVDCHITCGQSGMYHKHLGYNTGLLNARGDIVTICDSDAIFPPDFIRSITESFEYDDAKGCQRSLVLMHHEMRSSFLFPEGLKEIDDVRDKRWKWWPVNPNAGACMSVRKSDAIRYGAFDEHSSYRGYLCGPYDLGWRLVNAGMPEVWYNHTVTALWHYAHPDPVGVNGLRASINIIFENTYPHVDLHAIRAVEAFSAGKMLPLQENPIVFDMRIKDRVIGTNFEERYADMTGPEGFPQWLLWMMTVELFISLSMKVIVVNILKPVMIKSLKLLLGKRLYNFIKTLIYGDYQPIDINAMPEIIESYLTYNIIEFRGVIYGIPMSLGNVDFKSKKQLNRKEIIKGSTTQEVRVRIEESGRFDPELVHSVESYNIIKYGKMFYALPMSLGQIDFTNAAQLNQPEILNGTSFDEVTAQIEEVNNLVPVYVCPYEAYYIVRYRHGLYAVPMLMEKAGDNGAINYQDVLKAKTTEDLMQLLEHKEVIKCQDIEQLKGIIDGTGQLHPVLTYTVESYNVIKYNKLFYVVPTSIGEIDFSDEKQLKHDAIIKVAAYDEAVGIAKDRNDLLPALLCSHKHYNVVKYNQKIYAIPSSLGNIDFTNEAQLNVKDILKGTTQEEVIALIEEVCRFVPELIDTIDNYNVIKYDNVFYGLPASLGKIDFNDKTQLEHNDIIIGTTLKEVLYLIREAIHMVPLLLCSCGHYNIVRYRSAFHAIPKSLQRADFIYKSKVNYHDILREKTEKELLTLLEHKDVLHATSDEELKAIINEIGRFQPELVDSLAGYNVVKYKKLFYALPKSLGGIDFTDETQTDNDRIIKSAIYDKVLHAIQQRDDVTPELLCPYEDYNIIMYKDVLYAVPKFLGAVDFTKKSQINRKEILKAKTKEELLYLFVKTLNRQWHLDEYQD</sequence>
<accession>A0ABS6RUK8</accession>
<name>A0ABS6RUK8_9BACT</name>
<keyword evidence="3" id="KW-1185">Reference proteome</keyword>
<dbReference type="EMBL" id="JABXWD010000015">
    <property type="protein sequence ID" value="MBV6340271.1"/>
    <property type="molecule type" value="Genomic_DNA"/>
</dbReference>
<dbReference type="RefSeq" id="WP_218250889.1">
    <property type="nucleotide sequence ID" value="NZ_JABXWD010000015.1"/>
</dbReference>
<evidence type="ECO:0000313" key="3">
    <source>
        <dbReference type="Proteomes" id="UP001196980"/>
    </source>
</evidence>